<proteinExistence type="predicted"/>
<reference evidence="1 2" key="1">
    <citation type="submission" date="2017-04" db="EMBL/GenBank/DDBJ databases">
        <authorList>
            <person name="Afonso C.L."/>
            <person name="Miller P.J."/>
            <person name="Scott M.A."/>
            <person name="Spackman E."/>
            <person name="Goraichik I."/>
            <person name="Dimitrov K.M."/>
            <person name="Suarez D.L."/>
            <person name="Swayne D.E."/>
        </authorList>
    </citation>
    <scope>NUCLEOTIDE SEQUENCE [LARGE SCALE GENOMIC DNA]</scope>
    <source>
        <strain evidence="1">LMG 28154</strain>
    </source>
</reference>
<dbReference type="EMBL" id="FXAN01000049">
    <property type="protein sequence ID" value="SMG00046.1"/>
    <property type="molecule type" value="Genomic_DNA"/>
</dbReference>
<gene>
    <name evidence="1" type="ORF">BSIN_3238</name>
</gene>
<evidence type="ECO:0000313" key="1">
    <source>
        <dbReference type="EMBL" id="SMG00046.1"/>
    </source>
</evidence>
<dbReference type="Proteomes" id="UP000198460">
    <property type="component" value="Unassembled WGS sequence"/>
</dbReference>
<accession>A0A238H406</accession>
<organism evidence="1 2">
    <name type="scientific">Burkholderia singularis</name>
    <dbReference type="NCBI Taxonomy" id="1503053"/>
    <lineage>
        <taxon>Bacteria</taxon>
        <taxon>Pseudomonadati</taxon>
        <taxon>Pseudomonadota</taxon>
        <taxon>Betaproteobacteria</taxon>
        <taxon>Burkholderiales</taxon>
        <taxon>Burkholderiaceae</taxon>
        <taxon>Burkholderia</taxon>
        <taxon>pseudomallei group</taxon>
    </lineage>
</organism>
<protein>
    <submittedName>
        <fullName evidence="1">Uncharacterized protein</fullName>
    </submittedName>
</protein>
<dbReference type="AlphaFoldDB" id="A0A238H406"/>
<name>A0A238H406_9BURK</name>
<sequence>MAWRGVDLAGRMRDSRHPAAAMARPSASFVSAAAHIDLRINSW</sequence>
<evidence type="ECO:0000313" key="2">
    <source>
        <dbReference type="Proteomes" id="UP000198460"/>
    </source>
</evidence>